<accession>A0A9Q1BQS8</accession>
<evidence type="ECO:0000313" key="1">
    <source>
        <dbReference type="EMBL" id="KAJ8031157.1"/>
    </source>
</evidence>
<dbReference type="Proteomes" id="UP001152320">
    <property type="component" value="Chromosome 13"/>
</dbReference>
<dbReference type="AlphaFoldDB" id="A0A9Q1BQS8"/>
<dbReference type="OrthoDB" id="10580524at2759"/>
<proteinExistence type="predicted"/>
<gene>
    <name evidence="1" type="ORF">HOLleu_27798</name>
</gene>
<evidence type="ECO:0000313" key="2">
    <source>
        <dbReference type="Proteomes" id="UP001152320"/>
    </source>
</evidence>
<keyword evidence="2" id="KW-1185">Reference proteome</keyword>
<dbReference type="EMBL" id="JAIZAY010000013">
    <property type="protein sequence ID" value="KAJ8031157.1"/>
    <property type="molecule type" value="Genomic_DNA"/>
</dbReference>
<protein>
    <submittedName>
        <fullName evidence="1">Uncharacterized protein</fullName>
    </submittedName>
</protein>
<sequence>MLEVPDLLVSEINPNDSLAMMRSLRSTTEDSNVIPKVSKVIPPEVSCHHVSIAGKHFLSIKGKYLNVCKLPIS</sequence>
<comment type="caution">
    <text evidence="1">The sequence shown here is derived from an EMBL/GenBank/DDBJ whole genome shotgun (WGS) entry which is preliminary data.</text>
</comment>
<name>A0A9Q1BQS8_HOLLE</name>
<reference evidence="1" key="1">
    <citation type="submission" date="2021-10" db="EMBL/GenBank/DDBJ databases">
        <title>Tropical sea cucumber genome reveals ecological adaptation and Cuvierian tubules defense mechanism.</title>
        <authorList>
            <person name="Chen T."/>
        </authorList>
    </citation>
    <scope>NUCLEOTIDE SEQUENCE</scope>
    <source>
        <strain evidence="1">Nanhai2018</strain>
        <tissue evidence="1">Muscle</tissue>
    </source>
</reference>
<organism evidence="1 2">
    <name type="scientific">Holothuria leucospilota</name>
    <name type="common">Black long sea cucumber</name>
    <name type="synonym">Mertensiothuria leucospilota</name>
    <dbReference type="NCBI Taxonomy" id="206669"/>
    <lineage>
        <taxon>Eukaryota</taxon>
        <taxon>Metazoa</taxon>
        <taxon>Echinodermata</taxon>
        <taxon>Eleutherozoa</taxon>
        <taxon>Echinozoa</taxon>
        <taxon>Holothuroidea</taxon>
        <taxon>Aspidochirotacea</taxon>
        <taxon>Aspidochirotida</taxon>
        <taxon>Holothuriidae</taxon>
        <taxon>Holothuria</taxon>
    </lineage>
</organism>